<evidence type="ECO:0000313" key="1">
    <source>
        <dbReference type="EMBL" id="KKN67559.1"/>
    </source>
</evidence>
<organism evidence="1">
    <name type="scientific">marine sediment metagenome</name>
    <dbReference type="NCBI Taxonomy" id="412755"/>
    <lineage>
        <taxon>unclassified sequences</taxon>
        <taxon>metagenomes</taxon>
        <taxon>ecological metagenomes</taxon>
    </lineage>
</organism>
<gene>
    <name evidence="1" type="ORF">LCGC14_0460140</name>
</gene>
<name>A0A0F9SKF9_9ZZZZ</name>
<protein>
    <submittedName>
        <fullName evidence="1">Uncharacterized protein</fullName>
    </submittedName>
</protein>
<sequence length="137" mass="15106">MTEFYPQGSTAVEAARYVKASNEAYLVSHGVRPMALCATVKAKDTGAILEVMRKVEQNRDGDAKPFILQIGERTHYGYYSEPWALNLFLWLEGHDGALPEEHSDAIYGMLFGYDAKAIKDFLRNAADLESDAAGLSG</sequence>
<dbReference type="AlphaFoldDB" id="A0A0F9SKF9"/>
<reference evidence="1" key="1">
    <citation type="journal article" date="2015" name="Nature">
        <title>Complex archaea that bridge the gap between prokaryotes and eukaryotes.</title>
        <authorList>
            <person name="Spang A."/>
            <person name="Saw J.H."/>
            <person name="Jorgensen S.L."/>
            <person name="Zaremba-Niedzwiedzka K."/>
            <person name="Martijn J."/>
            <person name="Lind A.E."/>
            <person name="van Eijk R."/>
            <person name="Schleper C."/>
            <person name="Guy L."/>
            <person name="Ettema T.J."/>
        </authorList>
    </citation>
    <scope>NUCLEOTIDE SEQUENCE</scope>
</reference>
<comment type="caution">
    <text evidence="1">The sequence shown here is derived from an EMBL/GenBank/DDBJ whole genome shotgun (WGS) entry which is preliminary data.</text>
</comment>
<accession>A0A0F9SKF9</accession>
<proteinExistence type="predicted"/>
<dbReference type="EMBL" id="LAZR01000471">
    <property type="protein sequence ID" value="KKN67559.1"/>
    <property type="molecule type" value="Genomic_DNA"/>
</dbReference>